<gene>
    <name evidence="1" type="ORF">CAMP_LOCUS10925</name>
</gene>
<name>A0A9P1IS01_9PELO</name>
<dbReference type="GO" id="GO:0033617">
    <property type="term" value="P:mitochondrial respiratory chain complex IV assembly"/>
    <property type="evidence" value="ECO:0007669"/>
    <property type="project" value="TreeGrafter"/>
</dbReference>
<protein>
    <submittedName>
        <fullName evidence="1">Uncharacterized protein</fullName>
    </submittedName>
</protein>
<comment type="caution">
    <text evidence="1">The sequence shown here is derived from an EMBL/GenBank/DDBJ whole genome shotgun (WGS) entry which is preliminary data.</text>
</comment>
<accession>A0A9P1IS01</accession>
<dbReference type="PANTHER" id="PTHR47148">
    <property type="entry name" value="CYTOCHROME C OXIDASE ASSEMBLY FACTOR 1 HOMOLOG"/>
    <property type="match status" value="1"/>
</dbReference>
<organism evidence="1 2">
    <name type="scientific">Caenorhabditis angaria</name>
    <dbReference type="NCBI Taxonomy" id="860376"/>
    <lineage>
        <taxon>Eukaryota</taxon>
        <taxon>Metazoa</taxon>
        <taxon>Ecdysozoa</taxon>
        <taxon>Nematoda</taxon>
        <taxon>Chromadorea</taxon>
        <taxon>Rhabditida</taxon>
        <taxon>Rhabditina</taxon>
        <taxon>Rhabditomorpha</taxon>
        <taxon>Rhabditoidea</taxon>
        <taxon>Rhabditidae</taxon>
        <taxon>Peloderinae</taxon>
        <taxon>Caenorhabditis</taxon>
    </lineage>
</organism>
<dbReference type="GO" id="GO:0005743">
    <property type="term" value="C:mitochondrial inner membrane"/>
    <property type="evidence" value="ECO:0007669"/>
    <property type="project" value="TreeGrafter"/>
</dbReference>
<proteinExistence type="predicted"/>
<reference evidence="1" key="1">
    <citation type="submission" date="2022-11" db="EMBL/GenBank/DDBJ databases">
        <authorList>
            <person name="Kikuchi T."/>
        </authorList>
    </citation>
    <scope>NUCLEOTIDE SEQUENCE</scope>
    <source>
        <strain evidence="1">PS1010</strain>
    </source>
</reference>
<keyword evidence="2" id="KW-1185">Reference proteome</keyword>
<dbReference type="InterPro" id="IPR014807">
    <property type="entry name" value="Coa1"/>
</dbReference>
<evidence type="ECO:0000313" key="2">
    <source>
        <dbReference type="Proteomes" id="UP001152747"/>
    </source>
</evidence>
<dbReference type="AlphaFoldDB" id="A0A9P1IS01"/>
<dbReference type="Proteomes" id="UP001152747">
    <property type="component" value="Unassembled WGS sequence"/>
</dbReference>
<dbReference type="OrthoDB" id="64291at2759"/>
<sequence>MVQNATLVKLAAGVFVAGSTGLYLAQKQVQWKVRKLPHYNEGLRIVMEHPKALEAIGAPIQIGTVELSDRYHNYVDKMKSRLRIPVTGQLDCGFMDVLAIRPDENQDFETAKVRLYLNDGQNQIVLLFRQKKKRRVRLGENGHFRMDTSITRIWLARIYATAHRSIIDLDHVGY</sequence>
<evidence type="ECO:0000313" key="1">
    <source>
        <dbReference type="EMBL" id="CAI5448288.1"/>
    </source>
</evidence>
<dbReference type="GO" id="GO:0032981">
    <property type="term" value="P:mitochondrial respiratory chain complex I assembly"/>
    <property type="evidence" value="ECO:0007669"/>
    <property type="project" value="TreeGrafter"/>
</dbReference>
<dbReference type="PANTHER" id="PTHR47148:SF1">
    <property type="entry name" value="CYTOCHROME C OXIDASE ASSEMBLY FACTOR 1 HOMOLOG"/>
    <property type="match status" value="1"/>
</dbReference>
<dbReference type="EMBL" id="CANHGI010000004">
    <property type="protein sequence ID" value="CAI5448288.1"/>
    <property type="molecule type" value="Genomic_DNA"/>
</dbReference>
<dbReference type="Pfam" id="PF08695">
    <property type="entry name" value="Coa1"/>
    <property type="match status" value="1"/>
</dbReference>